<dbReference type="PANTHER" id="PTHR22604">
    <property type="entry name" value="OXIDOREDUCTASES"/>
    <property type="match status" value="1"/>
</dbReference>
<protein>
    <submittedName>
        <fullName evidence="2">Dihydrodiol dehydrogenase, tandem duplicate 1</fullName>
    </submittedName>
</protein>
<organism evidence="2 3">
    <name type="scientific">Cyclopterus lumpus</name>
    <name type="common">Lumpsucker</name>
    <dbReference type="NCBI Taxonomy" id="8103"/>
    <lineage>
        <taxon>Eukaryota</taxon>
        <taxon>Metazoa</taxon>
        <taxon>Chordata</taxon>
        <taxon>Craniata</taxon>
        <taxon>Vertebrata</taxon>
        <taxon>Euteleostomi</taxon>
        <taxon>Actinopterygii</taxon>
        <taxon>Neopterygii</taxon>
        <taxon>Teleostei</taxon>
        <taxon>Neoteleostei</taxon>
        <taxon>Acanthomorphata</taxon>
        <taxon>Eupercaria</taxon>
        <taxon>Perciformes</taxon>
        <taxon>Cottioidei</taxon>
        <taxon>Cottales</taxon>
        <taxon>Cyclopteridae</taxon>
        <taxon>Cyclopterus</taxon>
    </lineage>
</organism>
<dbReference type="InterPro" id="IPR050984">
    <property type="entry name" value="Gfo/Idh/MocA_domain"/>
</dbReference>
<dbReference type="Gene3D" id="3.30.360.10">
    <property type="entry name" value="Dihydrodipicolinate Reductase, domain 2"/>
    <property type="match status" value="1"/>
</dbReference>
<reference evidence="2" key="2">
    <citation type="submission" date="2025-09" db="UniProtKB">
        <authorList>
            <consortium name="Ensembl"/>
        </authorList>
    </citation>
    <scope>IDENTIFICATION</scope>
</reference>
<dbReference type="Ensembl" id="ENSCLMT00005046283.1">
    <property type="protein sequence ID" value="ENSCLMP00005044713.1"/>
    <property type="gene ID" value="ENSCLMG00005020631.1"/>
</dbReference>
<dbReference type="SUPFAM" id="SSF51735">
    <property type="entry name" value="NAD(P)-binding Rossmann-fold domains"/>
    <property type="match status" value="1"/>
</dbReference>
<dbReference type="Gene3D" id="3.40.50.720">
    <property type="entry name" value="NAD(P)-binding Rossmann-like Domain"/>
    <property type="match status" value="1"/>
</dbReference>
<dbReference type="GO" id="GO:0016491">
    <property type="term" value="F:oxidoreductase activity"/>
    <property type="evidence" value="ECO:0007669"/>
    <property type="project" value="UniProtKB-KW"/>
</dbReference>
<keyword evidence="1" id="KW-0560">Oxidoreductase</keyword>
<name>A0A8C3AKZ8_CYCLU</name>
<dbReference type="GeneTree" id="ENSGT00390000007946"/>
<evidence type="ECO:0000313" key="3">
    <source>
        <dbReference type="Proteomes" id="UP000694565"/>
    </source>
</evidence>
<reference evidence="2" key="1">
    <citation type="submission" date="2025-08" db="UniProtKB">
        <authorList>
            <consortium name="Ensembl"/>
        </authorList>
    </citation>
    <scope>IDENTIFICATION</scope>
</reference>
<dbReference type="AlphaFoldDB" id="A0A8C3AKZ8"/>
<evidence type="ECO:0000313" key="2">
    <source>
        <dbReference type="Ensembl" id="ENSCLMP00005044713.1"/>
    </source>
</evidence>
<sequence>MATRWGLYGAGKISHDFSVAMKTLPPGDHQVLWIASRSWERAKEFAKRPGIPKAYGSCVELASNPYIGDTGESVCFSSGPGKNVLCENPFAMNSCRRRYAGCRRRKAVGEHKLVKAYFGFPQLHIPHSVEKELGGGALLDIGVSCLLVMVMKFSRNRMAFCAFSIAARLPNDAVISGTEGSIKVSYGSLVSPRMPLADSVLLTEIMDEIRKQVGVAFSQDSK</sequence>
<keyword evidence="3" id="KW-1185">Reference proteome</keyword>
<dbReference type="Proteomes" id="UP000694565">
    <property type="component" value="Unplaced"/>
</dbReference>
<dbReference type="PANTHER" id="PTHR22604:SF105">
    <property type="entry name" value="TRANS-1,2-DIHYDROBENZENE-1,2-DIOL DEHYDROGENASE"/>
    <property type="match status" value="1"/>
</dbReference>
<dbReference type="InterPro" id="IPR036291">
    <property type="entry name" value="NAD(P)-bd_dom_sf"/>
</dbReference>
<accession>A0A8C3AKZ8</accession>
<proteinExistence type="predicted"/>
<evidence type="ECO:0000256" key="1">
    <source>
        <dbReference type="ARBA" id="ARBA00023002"/>
    </source>
</evidence>